<proteinExistence type="predicted"/>
<dbReference type="EMBL" id="JBFTWV010000063">
    <property type="protein sequence ID" value="KAL2792990.1"/>
    <property type="molecule type" value="Genomic_DNA"/>
</dbReference>
<evidence type="ECO:0000256" key="2">
    <source>
        <dbReference type="ARBA" id="ARBA00022833"/>
    </source>
</evidence>
<feature type="compositionally biased region" description="Low complexity" evidence="8">
    <location>
        <begin position="507"/>
        <end position="525"/>
    </location>
</feature>
<evidence type="ECO:0000256" key="6">
    <source>
        <dbReference type="ARBA" id="ARBA00023242"/>
    </source>
</evidence>
<dbReference type="SUPFAM" id="SSF57701">
    <property type="entry name" value="Zn2/Cys6 DNA-binding domain"/>
    <property type="match status" value="1"/>
</dbReference>
<dbReference type="PROSITE" id="PS50048">
    <property type="entry name" value="ZN2_CY6_FUNGAL_2"/>
    <property type="match status" value="1"/>
</dbReference>
<evidence type="ECO:0000256" key="4">
    <source>
        <dbReference type="ARBA" id="ARBA00023125"/>
    </source>
</evidence>
<feature type="compositionally biased region" description="Gly residues" evidence="8">
    <location>
        <begin position="157"/>
        <end position="167"/>
    </location>
</feature>
<evidence type="ECO:0000256" key="3">
    <source>
        <dbReference type="ARBA" id="ARBA00023015"/>
    </source>
</evidence>
<dbReference type="Gene3D" id="4.10.240.10">
    <property type="entry name" value="Zn(2)-C6 fungal-type DNA-binding domain"/>
    <property type="match status" value="1"/>
</dbReference>
<organism evidence="11 12">
    <name type="scientific">Aspergillus keveii</name>
    <dbReference type="NCBI Taxonomy" id="714993"/>
    <lineage>
        <taxon>Eukaryota</taxon>
        <taxon>Fungi</taxon>
        <taxon>Dikarya</taxon>
        <taxon>Ascomycota</taxon>
        <taxon>Pezizomycotina</taxon>
        <taxon>Eurotiomycetes</taxon>
        <taxon>Eurotiomycetidae</taxon>
        <taxon>Eurotiales</taxon>
        <taxon>Aspergillaceae</taxon>
        <taxon>Aspergillus</taxon>
        <taxon>Aspergillus subgen. Nidulantes</taxon>
    </lineage>
</organism>
<keyword evidence="3" id="KW-0805">Transcription regulation</keyword>
<keyword evidence="5" id="KW-0804">Transcription</keyword>
<evidence type="ECO:0000313" key="11">
    <source>
        <dbReference type="EMBL" id="KAL2792990.1"/>
    </source>
</evidence>
<feature type="region of interest" description="Disordered" evidence="8">
    <location>
        <begin position="503"/>
        <end position="531"/>
    </location>
</feature>
<dbReference type="PROSITE" id="PS50157">
    <property type="entry name" value="ZINC_FINGER_C2H2_2"/>
    <property type="match status" value="1"/>
</dbReference>
<feature type="compositionally biased region" description="Basic and acidic residues" evidence="8">
    <location>
        <begin position="113"/>
        <end position="131"/>
    </location>
</feature>
<dbReference type="CDD" id="cd00067">
    <property type="entry name" value="GAL4"/>
    <property type="match status" value="1"/>
</dbReference>
<feature type="region of interest" description="Disordered" evidence="8">
    <location>
        <begin position="270"/>
        <end position="317"/>
    </location>
</feature>
<feature type="compositionally biased region" description="Low complexity" evidence="8">
    <location>
        <begin position="297"/>
        <end position="309"/>
    </location>
</feature>
<dbReference type="Proteomes" id="UP001610563">
    <property type="component" value="Unassembled WGS sequence"/>
</dbReference>
<evidence type="ECO:0008006" key="13">
    <source>
        <dbReference type="Google" id="ProtNLM"/>
    </source>
</evidence>
<accession>A0ABR4G2W5</accession>
<dbReference type="InterPro" id="IPR001138">
    <property type="entry name" value="Zn2Cys6_DnaBD"/>
</dbReference>
<dbReference type="SMART" id="SM00066">
    <property type="entry name" value="GAL4"/>
    <property type="match status" value="1"/>
</dbReference>
<dbReference type="InterPro" id="IPR036864">
    <property type="entry name" value="Zn2-C6_fun-type_DNA-bd_sf"/>
</dbReference>
<evidence type="ECO:0000259" key="10">
    <source>
        <dbReference type="PROSITE" id="PS50157"/>
    </source>
</evidence>
<evidence type="ECO:0000256" key="1">
    <source>
        <dbReference type="ARBA" id="ARBA00022723"/>
    </source>
</evidence>
<evidence type="ECO:0000256" key="8">
    <source>
        <dbReference type="SAM" id="MobiDB-lite"/>
    </source>
</evidence>
<evidence type="ECO:0000256" key="7">
    <source>
        <dbReference type="PROSITE-ProRule" id="PRU00042"/>
    </source>
</evidence>
<gene>
    <name evidence="11" type="ORF">BJX66DRAFT_339205</name>
</gene>
<comment type="caution">
    <text evidence="11">The sequence shown here is derived from an EMBL/GenBank/DDBJ whole genome shotgun (WGS) entry which is preliminary data.</text>
</comment>
<dbReference type="InterPro" id="IPR013087">
    <property type="entry name" value="Znf_C2H2_type"/>
</dbReference>
<dbReference type="PANTHER" id="PTHR47660:SF3">
    <property type="entry name" value="FINGER DOMAIN PROTEIN, PUTATIVE (AFU_ORTHOLOGUE AFUA_4G03310)-RELATED"/>
    <property type="match status" value="1"/>
</dbReference>
<evidence type="ECO:0000256" key="5">
    <source>
        <dbReference type="ARBA" id="ARBA00023163"/>
    </source>
</evidence>
<protein>
    <recommendedName>
        <fullName evidence="13">C6 finger domain protein</fullName>
    </recommendedName>
</protein>
<feature type="compositionally biased region" description="Basic and acidic residues" evidence="8">
    <location>
        <begin position="94"/>
        <end position="105"/>
    </location>
</feature>
<feature type="domain" description="Zn(2)-C6 fungal-type" evidence="9">
    <location>
        <begin position="54"/>
        <end position="84"/>
    </location>
</feature>
<feature type="domain" description="C2H2-type" evidence="10">
    <location>
        <begin position="18"/>
        <end position="47"/>
    </location>
</feature>
<reference evidence="11 12" key="1">
    <citation type="submission" date="2024-07" db="EMBL/GenBank/DDBJ databases">
        <title>Section-level genome sequencing and comparative genomics of Aspergillus sections Usti and Cavernicolus.</title>
        <authorList>
            <consortium name="Lawrence Berkeley National Laboratory"/>
            <person name="Nybo J.L."/>
            <person name="Vesth T.C."/>
            <person name="Theobald S."/>
            <person name="Frisvad J.C."/>
            <person name="Larsen T.O."/>
            <person name="Kjaerboelling I."/>
            <person name="Rothschild-Mancinelli K."/>
            <person name="Lyhne E.K."/>
            <person name="Kogle M.E."/>
            <person name="Barry K."/>
            <person name="Clum A."/>
            <person name="Na H."/>
            <person name="Ledsgaard L."/>
            <person name="Lin J."/>
            <person name="Lipzen A."/>
            <person name="Kuo A."/>
            <person name="Riley R."/>
            <person name="Mondo S."/>
            <person name="Labutti K."/>
            <person name="Haridas S."/>
            <person name="Pangalinan J."/>
            <person name="Salamov A.A."/>
            <person name="Simmons B.A."/>
            <person name="Magnuson J.K."/>
            <person name="Chen J."/>
            <person name="Drula E."/>
            <person name="Henrissat B."/>
            <person name="Wiebenga A."/>
            <person name="Lubbers R.J."/>
            <person name="Gomes A.C."/>
            <person name="Makela M.R."/>
            <person name="Stajich J."/>
            <person name="Grigoriev I.V."/>
            <person name="Mortensen U.H."/>
            <person name="De Vries R.P."/>
            <person name="Baker S.E."/>
            <person name="Andersen M.R."/>
        </authorList>
    </citation>
    <scope>NUCLEOTIDE SEQUENCE [LARGE SCALE GENOMIC DNA]</scope>
    <source>
        <strain evidence="11 12">CBS 209.92</strain>
    </source>
</reference>
<keyword evidence="12" id="KW-1185">Reference proteome</keyword>
<feature type="compositionally biased region" description="Gly residues" evidence="8">
    <location>
        <begin position="631"/>
        <end position="643"/>
    </location>
</feature>
<feature type="compositionally biased region" description="Polar residues" evidence="8">
    <location>
        <begin position="170"/>
        <end position="188"/>
    </location>
</feature>
<keyword evidence="4" id="KW-0238">DNA-binding</keyword>
<feature type="region of interest" description="Disordered" evidence="8">
    <location>
        <begin position="86"/>
        <end position="191"/>
    </location>
</feature>
<keyword evidence="2" id="KW-0862">Zinc</keyword>
<dbReference type="PANTHER" id="PTHR47660">
    <property type="entry name" value="TRANSCRIPTION FACTOR WITH C2H2 AND ZN(2)-CYS(6) DNA BINDING DOMAIN (EUROFUNG)-RELATED-RELATED"/>
    <property type="match status" value="1"/>
</dbReference>
<keyword evidence="7" id="KW-0863">Zinc-finger</keyword>
<name>A0ABR4G2W5_9EURO</name>
<feature type="region of interest" description="Disordered" evidence="8">
    <location>
        <begin position="628"/>
        <end position="653"/>
    </location>
</feature>
<evidence type="ECO:0000259" key="9">
    <source>
        <dbReference type="PROSITE" id="PS50048"/>
    </source>
</evidence>
<keyword evidence="1" id="KW-0479">Metal-binding</keyword>
<evidence type="ECO:0000313" key="12">
    <source>
        <dbReference type="Proteomes" id="UP001610563"/>
    </source>
</evidence>
<keyword evidence="6" id="KW-0539">Nucleus</keyword>
<sequence>MPASARGRGGRPTPQGPFACQECGKVFERKEYRDKHYRRCLRAANEPRQTRQRSCVSCVASKLGCDQRLPTCSRCALRGRRCQYATATAPKSHPHTERQQNREESSLEGSEELVQHEPNYHYDDSLGRDLDPGLGPGDEDSEMDLNPNGALSRNGGSTNGHGAGDGNGAWTMNPSMNNANTGGQQSPDRSMKDVNMMSDWLRQSPSQQGFFLNNDSTYRWPSRSPSLAMGEATSIQPEWDESFQFGMMGMGNDMNFDLLGSLGVLPPRSAVPSVTPVPRPSMSSRRNTEPAPPLPPASQQAPQQQQQPSNTLSTPHQEQTFRDYIPTTSYTKQSTIPALLTQPTLTHQHTSPISTSPPSTSCPFAKLTSDLDTIDIICSYPRLMLRPGIYPPFVHHKIYPCAEGEILEPLAKAFCCVGAFYASVKTSEGFVYQLMNNESRRLVNGFQLWSTSDHSMLAAVHAMAIYQILGFFTSTNPEQTRLAELQQLFFLKMVRKLISTHLPPRPNASSSNSPQSQSQSQSNGNGTASDETIFGTDWRKWLITETIRRTVFLANTINTLSYRTQKQNPYYYEALDDDSVLNMLLPAPMSVWKASSEEEWLAARGNLSPEERTRSRLTVKMVLEQVSGQSTGAGSGAGAGGGRGGRKTRDKERERVNFEDLDEFARVVISTAKAY</sequence>